<dbReference type="PANTHER" id="PTHR35466:SF4">
    <property type="entry name" value="EXPRESSED PROTEIN"/>
    <property type="match status" value="1"/>
</dbReference>
<sequence length="174" mass="19161">MEEVDDSFTRPGSVPFKWETRPGTPIPRSPPPQPKLSPPPHALGRFSPAHPPGPAIFKLPTRPVYPTRSELRLDSTIQLSSSKLTNSLHCLPCTSLLFKTRLKKRKPKPVLLLVPESDTESSESTVYASDLETLTRWSNSDRKSLVPSLDSPTSPCSLSPKSAVDAEWASFGLF</sequence>
<dbReference type="Pfam" id="PF05097">
    <property type="entry name" value="DUF688"/>
    <property type="match status" value="1"/>
</dbReference>
<keyword evidence="3" id="KW-1185">Reference proteome</keyword>
<dbReference type="Proteomes" id="UP001417504">
    <property type="component" value="Unassembled WGS sequence"/>
</dbReference>
<reference evidence="2 3" key="1">
    <citation type="submission" date="2024-01" db="EMBL/GenBank/DDBJ databases">
        <title>Genome assemblies of Stephania.</title>
        <authorList>
            <person name="Yang L."/>
        </authorList>
    </citation>
    <scope>NUCLEOTIDE SEQUENCE [LARGE SCALE GENOMIC DNA]</scope>
    <source>
        <strain evidence="2">QJT</strain>
        <tissue evidence="2">Leaf</tissue>
    </source>
</reference>
<name>A0AAP0I7Q7_9MAGN</name>
<dbReference type="AlphaFoldDB" id="A0AAP0I7Q7"/>
<dbReference type="PANTHER" id="PTHR35466">
    <property type="entry name" value="SERINE/ARGININE REPETITIVE MATRIX PROTEIN 1"/>
    <property type="match status" value="1"/>
</dbReference>
<accession>A0AAP0I7Q7</accession>
<comment type="caution">
    <text evidence="2">The sequence shown here is derived from an EMBL/GenBank/DDBJ whole genome shotgun (WGS) entry which is preliminary data.</text>
</comment>
<proteinExistence type="predicted"/>
<dbReference type="InterPro" id="IPR007789">
    <property type="entry name" value="DUF688"/>
</dbReference>
<evidence type="ECO:0000313" key="2">
    <source>
        <dbReference type="EMBL" id="KAK9110233.1"/>
    </source>
</evidence>
<organism evidence="2 3">
    <name type="scientific">Stephania japonica</name>
    <dbReference type="NCBI Taxonomy" id="461633"/>
    <lineage>
        <taxon>Eukaryota</taxon>
        <taxon>Viridiplantae</taxon>
        <taxon>Streptophyta</taxon>
        <taxon>Embryophyta</taxon>
        <taxon>Tracheophyta</taxon>
        <taxon>Spermatophyta</taxon>
        <taxon>Magnoliopsida</taxon>
        <taxon>Ranunculales</taxon>
        <taxon>Menispermaceae</taxon>
        <taxon>Menispermoideae</taxon>
        <taxon>Cissampelideae</taxon>
        <taxon>Stephania</taxon>
    </lineage>
</organism>
<gene>
    <name evidence="2" type="ORF">Sjap_018293</name>
</gene>
<feature type="region of interest" description="Disordered" evidence="1">
    <location>
        <begin position="1"/>
        <end position="60"/>
    </location>
</feature>
<evidence type="ECO:0000313" key="3">
    <source>
        <dbReference type="Proteomes" id="UP001417504"/>
    </source>
</evidence>
<evidence type="ECO:0000256" key="1">
    <source>
        <dbReference type="SAM" id="MobiDB-lite"/>
    </source>
</evidence>
<dbReference type="EMBL" id="JBBNAE010000007">
    <property type="protein sequence ID" value="KAK9110233.1"/>
    <property type="molecule type" value="Genomic_DNA"/>
</dbReference>
<feature type="compositionally biased region" description="Pro residues" evidence="1">
    <location>
        <begin position="24"/>
        <end position="41"/>
    </location>
</feature>
<protein>
    <submittedName>
        <fullName evidence="2">Uncharacterized protein</fullName>
    </submittedName>
</protein>